<comment type="similarity">
    <text evidence="1">Belongs to the UPF0337 (CsbD) family.</text>
</comment>
<gene>
    <name evidence="4" type="ORF">SAMEA4412665_01544</name>
</gene>
<reference evidence="4 5" key="1">
    <citation type="submission" date="2017-06" db="EMBL/GenBank/DDBJ databases">
        <authorList>
            <consortium name="Pathogen Informatics"/>
        </authorList>
    </citation>
    <scope>NUCLEOTIDE SEQUENCE [LARGE SCALE GENOMIC DNA]</scope>
    <source>
        <strain evidence="4 5">NCTC11865</strain>
    </source>
</reference>
<dbReference type="Proteomes" id="UP000215332">
    <property type="component" value="Chromosome 1"/>
</dbReference>
<evidence type="ECO:0000256" key="2">
    <source>
        <dbReference type="SAM" id="MobiDB-lite"/>
    </source>
</evidence>
<dbReference type="SUPFAM" id="SSF69047">
    <property type="entry name" value="Hypothetical protein YjbJ"/>
    <property type="match status" value="1"/>
</dbReference>
<evidence type="ECO:0000313" key="5">
    <source>
        <dbReference type="Proteomes" id="UP000215332"/>
    </source>
</evidence>
<feature type="region of interest" description="Disordered" evidence="2">
    <location>
        <begin position="1"/>
        <end position="45"/>
    </location>
</feature>
<organism evidence="4 5">
    <name type="scientific">Cutibacterium granulosum</name>
    <dbReference type="NCBI Taxonomy" id="33011"/>
    <lineage>
        <taxon>Bacteria</taxon>
        <taxon>Bacillati</taxon>
        <taxon>Actinomycetota</taxon>
        <taxon>Actinomycetes</taxon>
        <taxon>Propionibacteriales</taxon>
        <taxon>Propionibacteriaceae</taxon>
        <taxon>Cutibacterium</taxon>
    </lineage>
</organism>
<dbReference type="KEGG" id="cgrn:4412665_01544"/>
<dbReference type="GeneID" id="85154088"/>
<evidence type="ECO:0000259" key="3">
    <source>
        <dbReference type="Pfam" id="PF05532"/>
    </source>
</evidence>
<feature type="domain" description="CsbD-like" evidence="3">
    <location>
        <begin position="5"/>
        <end position="57"/>
    </location>
</feature>
<dbReference type="RefSeq" id="WP_021104707.1">
    <property type="nucleotide sequence ID" value="NZ_AP026710.1"/>
</dbReference>
<dbReference type="InterPro" id="IPR036629">
    <property type="entry name" value="YjbJ_sf"/>
</dbReference>
<dbReference type="Gene3D" id="1.10.1470.10">
    <property type="entry name" value="YjbJ"/>
    <property type="match status" value="1"/>
</dbReference>
<dbReference type="Pfam" id="PF05532">
    <property type="entry name" value="CsbD"/>
    <property type="match status" value="1"/>
</dbReference>
<evidence type="ECO:0000313" key="4">
    <source>
        <dbReference type="EMBL" id="SNV37575.1"/>
    </source>
</evidence>
<dbReference type="InterPro" id="IPR008462">
    <property type="entry name" value="CsbD"/>
</dbReference>
<dbReference type="EMBL" id="LT906441">
    <property type="protein sequence ID" value="SNV37575.1"/>
    <property type="molecule type" value="Genomic_DNA"/>
</dbReference>
<sequence>MALDDKIQSKGDELKGTAKEKIGEATDSQDLKNEGSSDKAKGKLGQVVEGLKDDVKEATSNLNDKISEVADKNK</sequence>
<feature type="compositionally biased region" description="Basic and acidic residues" evidence="2">
    <location>
        <begin position="1"/>
        <end position="41"/>
    </location>
</feature>
<accession>A0A239WSN2</accession>
<evidence type="ECO:0000256" key="1">
    <source>
        <dbReference type="ARBA" id="ARBA00009129"/>
    </source>
</evidence>
<name>A0A239WSN2_9ACTN</name>
<dbReference type="AlphaFoldDB" id="A0A239WSN2"/>
<protein>
    <submittedName>
        <fullName evidence="4">CsbD-like</fullName>
    </submittedName>
</protein>
<proteinExistence type="inferred from homology"/>